<evidence type="ECO:0000256" key="1">
    <source>
        <dbReference type="ARBA" id="ARBA00022490"/>
    </source>
</evidence>
<dbReference type="Gene3D" id="1.20.120.160">
    <property type="entry name" value="HPT domain"/>
    <property type="match status" value="1"/>
</dbReference>
<dbReference type="FunFam" id="1.20.120.160:FF:000001">
    <property type="entry name" value="Histidine-containing phosphotransfer protein 1"/>
    <property type="match status" value="1"/>
</dbReference>
<protein>
    <recommendedName>
        <fullName evidence="6">Histidine-containing phosphotransfer protein</fullName>
    </recommendedName>
</protein>
<comment type="function">
    <text evidence="6">Functions as a two-component phosphorelay mediators between cytokinin sensor histidine kinases and response regulators (B-type ARRs). Plays an important role in propagating cytokinin signal transduction.</text>
</comment>
<dbReference type="PANTHER" id="PTHR28242:SF52">
    <property type="entry name" value="PHOSPHORELAY INTERMEDIATE PROTEIN YPD1"/>
    <property type="match status" value="1"/>
</dbReference>
<dbReference type="GO" id="GO:0043424">
    <property type="term" value="F:protein histidine kinase binding"/>
    <property type="evidence" value="ECO:0007669"/>
    <property type="project" value="UniProtKB-UniRule"/>
</dbReference>
<dbReference type="Gramene" id="Kaladp0030s0100.1.v1.1">
    <property type="protein sequence ID" value="Kaladp0030s0100.1.v1.1"/>
    <property type="gene ID" value="Kaladp0030s0100.v1.1"/>
</dbReference>
<comment type="subcellular location">
    <subcellularLocation>
        <location evidence="6">Cytoplasm</location>
        <location evidence="6">Cytosol</location>
    </subcellularLocation>
    <subcellularLocation>
        <location evidence="6">Nucleus</location>
    </subcellularLocation>
</comment>
<dbReference type="PANTHER" id="PTHR28242">
    <property type="entry name" value="PHOSPHORELAY INTERMEDIATE PROTEIN YPD1"/>
    <property type="match status" value="1"/>
</dbReference>
<dbReference type="SUPFAM" id="SSF47226">
    <property type="entry name" value="Histidine-containing phosphotransfer domain, HPT domain"/>
    <property type="match status" value="1"/>
</dbReference>
<dbReference type="GO" id="GO:0000160">
    <property type="term" value="P:phosphorelay signal transduction system"/>
    <property type="evidence" value="ECO:0007669"/>
    <property type="project" value="UniProtKB-UniRule"/>
</dbReference>
<reference evidence="9" key="1">
    <citation type="submission" date="2021-01" db="UniProtKB">
        <authorList>
            <consortium name="EnsemblPlants"/>
        </authorList>
    </citation>
    <scope>IDENTIFICATION</scope>
</reference>
<keyword evidence="2 6" id="KW-0932">Cytokinin signaling pathway</keyword>
<feature type="modified residue" description="Phosphohistidine" evidence="5">
    <location>
        <position position="80"/>
    </location>
</feature>
<dbReference type="AlphaFoldDB" id="A0A7N0TBG5"/>
<comment type="domain">
    <text evidence="6">Histidine-containing phosphotransfer domain (HPt) contains an active histidine that mediates the phosphotransfer.</text>
</comment>
<dbReference type="Proteomes" id="UP000594263">
    <property type="component" value="Unplaced"/>
</dbReference>
<keyword evidence="1" id="KW-0963">Cytoplasm</keyword>
<feature type="region of interest" description="Disordered" evidence="7">
    <location>
        <begin position="144"/>
        <end position="193"/>
    </location>
</feature>
<dbReference type="OMA" id="MEECASC"/>
<dbReference type="EnsemblPlants" id="Kaladp0030s0100.1.v1.1">
    <property type="protein sequence ID" value="Kaladp0030s0100.1.v1.1"/>
    <property type="gene ID" value="Kaladp0030s0100.v1.1"/>
</dbReference>
<dbReference type="InterPro" id="IPR036641">
    <property type="entry name" value="HPT_dom_sf"/>
</dbReference>
<dbReference type="InterPro" id="IPR045871">
    <property type="entry name" value="AHP1-5/YPD1"/>
</dbReference>
<evidence type="ECO:0000313" key="9">
    <source>
        <dbReference type="EnsemblPlants" id="Kaladp0030s0100.1.v1.1"/>
    </source>
</evidence>
<sequence>MAALAQLQKQHSDFAAALFYDYQLNDQFVQLHIVQDATNPDFVVNFLTTYFKESERMLNEMHVALENPVVDYKIVRQLAHKLRGSSASVGAFRVTETCSAFRGLIDLQNLQGLKQCLYRAHYENKTLKKHLEVLFKLEKKIKEAGGTVPPLNSEPPRPDPAADQAQPDTGSGAASSSGNNAPSLGNAGQSSRT</sequence>
<dbReference type="GO" id="GO:0009736">
    <property type="term" value="P:cytokinin-activated signaling pathway"/>
    <property type="evidence" value="ECO:0007669"/>
    <property type="project" value="UniProtKB-KW"/>
</dbReference>
<dbReference type="GO" id="GO:0005829">
    <property type="term" value="C:cytosol"/>
    <property type="evidence" value="ECO:0007669"/>
    <property type="project" value="UniProtKB-SubCell"/>
</dbReference>
<evidence type="ECO:0000256" key="6">
    <source>
        <dbReference type="RuleBase" id="RU369004"/>
    </source>
</evidence>
<dbReference type="GO" id="GO:0005634">
    <property type="term" value="C:nucleus"/>
    <property type="evidence" value="ECO:0007669"/>
    <property type="project" value="UniProtKB-SubCell"/>
</dbReference>
<evidence type="ECO:0000256" key="7">
    <source>
        <dbReference type="SAM" id="MobiDB-lite"/>
    </source>
</evidence>
<dbReference type="Pfam" id="PF01627">
    <property type="entry name" value="Hpt"/>
    <property type="match status" value="1"/>
</dbReference>
<accession>A0A7N0TBG5</accession>
<evidence type="ECO:0000259" key="8">
    <source>
        <dbReference type="PROSITE" id="PS50894"/>
    </source>
</evidence>
<keyword evidence="3 6" id="KW-0902">Two-component regulatory system</keyword>
<evidence type="ECO:0000256" key="5">
    <source>
        <dbReference type="PROSITE-ProRule" id="PRU00110"/>
    </source>
</evidence>
<evidence type="ECO:0000256" key="2">
    <source>
        <dbReference type="ARBA" id="ARBA00022864"/>
    </source>
</evidence>
<dbReference type="PROSITE" id="PS50894">
    <property type="entry name" value="HPT"/>
    <property type="match status" value="1"/>
</dbReference>
<evidence type="ECO:0000313" key="10">
    <source>
        <dbReference type="Proteomes" id="UP000594263"/>
    </source>
</evidence>
<feature type="domain" description="HPt" evidence="8">
    <location>
        <begin position="39"/>
        <end position="144"/>
    </location>
</feature>
<organism evidence="9 10">
    <name type="scientific">Kalanchoe fedtschenkoi</name>
    <name type="common">Lavender scallops</name>
    <name type="synonym">South American air plant</name>
    <dbReference type="NCBI Taxonomy" id="63787"/>
    <lineage>
        <taxon>Eukaryota</taxon>
        <taxon>Viridiplantae</taxon>
        <taxon>Streptophyta</taxon>
        <taxon>Embryophyta</taxon>
        <taxon>Tracheophyta</taxon>
        <taxon>Spermatophyta</taxon>
        <taxon>Magnoliopsida</taxon>
        <taxon>eudicotyledons</taxon>
        <taxon>Gunneridae</taxon>
        <taxon>Pentapetalae</taxon>
        <taxon>Saxifragales</taxon>
        <taxon>Crassulaceae</taxon>
        <taxon>Kalanchoe</taxon>
    </lineage>
</organism>
<evidence type="ECO:0000256" key="4">
    <source>
        <dbReference type="ARBA" id="ARBA00023242"/>
    </source>
</evidence>
<dbReference type="GO" id="GO:0009927">
    <property type="term" value="F:histidine phosphotransfer kinase activity"/>
    <property type="evidence" value="ECO:0007669"/>
    <property type="project" value="UniProtKB-UniRule"/>
</dbReference>
<name>A0A7N0TBG5_KALFE</name>
<dbReference type="InterPro" id="IPR008207">
    <property type="entry name" value="Sig_transdc_His_kin_Hpt_dom"/>
</dbReference>
<keyword evidence="4" id="KW-0539">Nucleus</keyword>
<feature type="compositionally biased region" description="Low complexity" evidence="7">
    <location>
        <begin position="161"/>
        <end position="193"/>
    </location>
</feature>
<proteinExistence type="predicted"/>
<keyword evidence="5" id="KW-0597">Phosphoprotein</keyword>
<keyword evidence="10" id="KW-1185">Reference proteome</keyword>
<evidence type="ECO:0000256" key="3">
    <source>
        <dbReference type="ARBA" id="ARBA00023012"/>
    </source>
</evidence>